<feature type="compositionally biased region" description="Polar residues" evidence="1">
    <location>
        <begin position="176"/>
        <end position="188"/>
    </location>
</feature>
<feature type="compositionally biased region" description="Basic and acidic residues" evidence="1">
    <location>
        <begin position="196"/>
        <end position="205"/>
    </location>
</feature>
<feature type="compositionally biased region" description="Low complexity" evidence="1">
    <location>
        <begin position="611"/>
        <end position="636"/>
    </location>
</feature>
<reference evidence="2 3" key="1">
    <citation type="submission" date="2014-04" db="EMBL/GenBank/DDBJ databases">
        <authorList>
            <consortium name="DOE Joint Genome Institute"/>
            <person name="Kuo A."/>
            <person name="Kohler A."/>
            <person name="Nagy L.G."/>
            <person name="Floudas D."/>
            <person name="Copeland A."/>
            <person name="Barry K.W."/>
            <person name="Cichocki N."/>
            <person name="Veneault-Fourrey C."/>
            <person name="LaButti K."/>
            <person name="Lindquist E.A."/>
            <person name="Lipzen A."/>
            <person name="Lundell T."/>
            <person name="Morin E."/>
            <person name="Murat C."/>
            <person name="Sun H."/>
            <person name="Tunlid A."/>
            <person name="Henrissat B."/>
            <person name="Grigoriev I.V."/>
            <person name="Hibbett D.S."/>
            <person name="Martin F."/>
            <person name="Nordberg H.P."/>
            <person name="Cantor M.N."/>
            <person name="Hua S.X."/>
        </authorList>
    </citation>
    <scope>NUCLEOTIDE SEQUENCE [LARGE SCALE GENOMIC DNA]</scope>
    <source>
        <strain evidence="2 3">LaAM-08-1</strain>
    </source>
</reference>
<feature type="region of interest" description="Disordered" evidence="1">
    <location>
        <begin position="807"/>
        <end position="888"/>
    </location>
</feature>
<dbReference type="OrthoDB" id="2413468at2759"/>
<feature type="region of interest" description="Disordered" evidence="1">
    <location>
        <begin position="699"/>
        <end position="794"/>
    </location>
</feature>
<evidence type="ECO:0000313" key="2">
    <source>
        <dbReference type="EMBL" id="KIK08513.1"/>
    </source>
</evidence>
<sequence length="960" mass="103758">MAWRSNLPLDITPMNDEHSTSSFHSKHHHHRPTQDATQRTDNLLSYYQPPLANEGKNYARPTSPAKQPSTRIPRKLSTTSTSTSSSDYSYDSETTDPSGRATRSDASSATRRSSTPSQGGADRRRVAIVQVETLNEETSKASSSGNSSTGSIRSRRGYKSNLSGLALVAPPDASPRSYTQLTPPSTAPVSGKHFFPQRDHFDKGHQRSTSEVVPPKKTSSRDVGIVGTAPNAVMSESRSFTGNKVRKDKKETENNNNLTLQPPIFQRPSKSRTPSPIPNTISEKLDDEGNMLSPVSSYYEAMNPRPMVPPSVTPEIGEGKEIHVPVAAPVVVSVHSTIQQLKNSPALSRRADTRDTVGISQSVPIPESFLHYQPGVHATAGPLPPPPRAAFSIDVRSPPPPRPPRLNSPNPSRTKGDMEIVKQALQLPPSVSAILSSKLPEIQSLKVNKDVREGSSQSLSCKDSHVSATQSVHRREGAFSPALVDEESETSAPSIHSPPVLVHVPKVKEEVVNQPPQLETNDIPPVSIDDIPAVTIDKVPAPPATDSGHSWVDIERELSPSPEGQTNAPLAHSRRDSSPADSSSMAPSPPPKSLRNSLTTNLKRFSSLPRTPSLSSKSNRRSSSGTSYSSRTPSPSIHLVLQPHRPKIRSRDPAALFCHEVSSQRTPMERCVIYATKINELYLYDCGLSDWVVEMKNRGPNGQTRAPQQQYASQPRQTSRSSMISEMTFPRRPDASTATDLSQGAYDDIGTPRLPSTLPYPSLAVHPPTRSNSTVSSGTAPSSIRSLASSNSTSKTAGFFASLGRKASISSGKREKLAPLAPASTTGSGKLPTKTPPLTPSAISRPINMNNNPTVPGGPRAPPSRSQRSQTLMTTSSHSPSPIDCNDALGRRPSLFNLPPDSVIDIQADPDFALQVDKLSDLLPHANRDILARYLRRAGQDILAIGQYLEDEKNGTIRTD</sequence>
<feature type="compositionally biased region" description="Polar residues" evidence="1">
    <location>
        <begin position="769"/>
        <end position="794"/>
    </location>
</feature>
<name>A0A0C9YKF7_9AGAR</name>
<evidence type="ECO:0000313" key="3">
    <source>
        <dbReference type="Proteomes" id="UP000054477"/>
    </source>
</evidence>
<feature type="region of interest" description="Disordered" evidence="1">
    <location>
        <begin position="376"/>
        <end position="415"/>
    </location>
</feature>
<feature type="compositionally biased region" description="Polar residues" evidence="1">
    <location>
        <begin position="594"/>
        <end position="610"/>
    </location>
</feature>
<feature type="compositionally biased region" description="Polar residues" evidence="1">
    <location>
        <begin position="864"/>
        <end position="880"/>
    </location>
</feature>
<feature type="compositionally biased region" description="Polar residues" evidence="1">
    <location>
        <begin position="700"/>
        <end position="725"/>
    </location>
</feature>
<evidence type="ECO:0000256" key="1">
    <source>
        <dbReference type="SAM" id="MobiDB-lite"/>
    </source>
</evidence>
<feature type="region of interest" description="Disordered" evidence="1">
    <location>
        <begin position="1"/>
        <end position="223"/>
    </location>
</feature>
<dbReference type="AlphaFoldDB" id="A0A0C9YKF7"/>
<protein>
    <submittedName>
        <fullName evidence="2">Unplaced genomic scaffold K443scaffold_7, whole genome shotgun sequence</fullName>
    </submittedName>
</protein>
<feature type="compositionally biased region" description="Polar residues" evidence="1">
    <location>
        <begin position="34"/>
        <end position="45"/>
    </location>
</feature>
<accession>A0A0C9YKF7</accession>
<gene>
    <name evidence="2" type="ORF">K443DRAFT_672531</name>
</gene>
<feature type="compositionally biased region" description="Low complexity" evidence="1">
    <location>
        <begin position="77"/>
        <end position="117"/>
    </location>
</feature>
<feature type="region of interest" description="Disordered" evidence="1">
    <location>
        <begin position="558"/>
        <end position="639"/>
    </location>
</feature>
<dbReference type="STRING" id="1095629.A0A0C9YKF7"/>
<feature type="compositionally biased region" description="Pro residues" evidence="1">
    <location>
        <begin position="397"/>
        <end position="406"/>
    </location>
</feature>
<feature type="compositionally biased region" description="Polar residues" evidence="1">
    <location>
        <begin position="271"/>
        <end position="282"/>
    </location>
</feature>
<dbReference type="Proteomes" id="UP000054477">
    <property type="component" value="Unassembled WGS sequence"/>
</dbReference>
<feature type="region of interest" description="Disordered" evidence="1">
    <location>
        <begin position="481"/>
        <end position="500"/>
    </location>
</feature>
<proteinExistence type="predicted"/>
<feature type="region of interest" description="Disordered" evidence="1">
    <location>
        <begin position="239"/>
        <end position="290"/>
    </location>
</feature>
<feature type="compositionally biased region" description="Low complexity" evidence="1">
    <location>
        <begin position="140"/>
        <end position="152"/>
    </location>
</feature>
<keyword evidence="3" id="KW-1185">Reference proteome</keyword>
<organism evidence="2 3">
    <name type="scientific">Laccaria amethystina LaAM-08-1</name>
    <dbReference type="NCBI Taxonomy" id="1095629"/>
    <lineage>
        <taxon>Eukaryota</taxon>
        <taxon>Fungi</taxon>
        <taxon>Dikarya</taxon>
        <taxon>Basidiomycota</taxon>
        <taxon>Agaricomycotina</taxon>
        <taxon>Agaricomycetes</taxon>
        <taxon>Agaricomycetidae</taxon>
        <taxon>Agaricales</taxon>
        <taxon>Agaricineae</taxon>
        <taxon>Hydnangiaceae</taxon>
        <taxon>Laccaria</taxon>
    </lineage>
</organism>
<dbReference type="EMBL" id="KN838542">
    <property type="protein sequence ID" value="KIK08513.1"/>
    <property type="molecule type" value="Genomic_DNA"/>
</dbReference>
<reference evidence="3" key="2">
    <citation type="submission" date="2015-01" db="EMBL/GenBank/DDBJ databases">
        <title>Evolutionary Origins and Diversification of the Mycorrhizal Mutualists.</title>
        <authorList>
            <consortium name="DOE Joint Genome Institute"/>
            <consortium name="Mycorrhizal Genomics Consortium"/>
            <person name="Kohler A."/>
            <person name="Kuo A."/>
            <person name="Nagy L.G."/>
            <person name="Floudas D."/>
            <person name="Copeland A."/>
            <person name="Barry K.W."/>
            <person name="Cichocki N."/>
            <person name="Veneault-Fourrey C."/>
            <person name="LaButti K."/>
            <person name="Lindquist E.A."/>
            <person name="Lipzen A."/>
            <person name="Lundell T."/>
            <person name="Morin E."/>
            <person name="Murat C."/>
            <person name="Riley R."/>
            <person name="Ohm R."/>
            <person name="Sun H."/>
            <person name="Tunlid A."/>
            <person name="Henrissat B."/>
            <person name="Grigoriev I.V."/>
            <person name="Hibbett D.S."/>
            <person name="Martin F."/>
        </authorList>
    </citation>
    <scope>NUCLEOTIDE SEQUENCE [LARGE SCALE GENOMIC DNA]</scope>
    <source>
        <strain evidence="3">LaAM-08-1</strain>
    </source>
</reference>
<dbReference type="HOGENOM" id="CLU_012232_0_0_1"/>